<gene>
    <name evidence="3" type="ordered locus">MTR_2g082020</name>
</gene>
<evidence type="ECO:0000313" key="3">
    <source>
        <dbReference type="EMBL" id="AES66812.1"/>
    </source>
</evidence>
<sequence>MTFPAYSGILLIMSIPTMFSFLLSHEINVDSLFFWMYLYVALNMNGVKSYEVEGVFITFNENLREVNKKWRPEIESTNQGRKPEKKLMGDNPFPREFSSVGMDNA</sequence>
<organism evidence="3 5">
    <name type="scientific">Medicago truncatula</name>
    <name type="common">Barrel medic</name>
    <name type="synonym">Medicago tribuloides</name>
    <dbReference type="NCBI Taxonomy" id="3880"/>
    <lineage>
        <taxon>Eukaryota</taxon>
        <taxon>Viridiplantae</taxon>
        <taxon>Streptophyta</taxon>
        <taxon>Embryophyta</taxon>
        <taxon>Tracheophyta</taxon>
        <taxon>Spermatophyta</taxon>
        <taxon>Magnoliopsida</taxon>
        <taxon>eudicotyledons</taxon>
        <taxon>Gunneridae</taxon>
        <taxon>Pentapetalae</taxon>
        <taxon>rosids</taxon>
        <taxon>fabids</taxon>
        <taxon>Fabales</taxon>
        <taxon>Fabaceae</taxon>
        <taxon>Papilionoideae</taxon>
        <taxon>50 kb inversion clade</taxon>
        <taxon>NPAAA clade</taxon>
        <taxon>Hologalegina</taxon>
        <taxon>IRL clade</taxon>
        <taxon>Trifolieae</taxon>
        <taxon>Medicago</taxon>
    </lineage>
</organism>
<accession>G7ITN6</accession>
<reference evidence="3 5" key="1">
    <citation type="journal article" date="2011" name="Nature">
        <title>The Medicago genome provides insight into the evolution of rhizobial symbioses.</title>
        <authorList>
            <person name="Young N.D."/>
            <person name="Debelle F."/>
            <person name="Oldroyd G.E."/>
            <person name="Geurts R."/>
            <person name="Cannon S.B."/>
            <person name="Udvardi M.K."/>
            <person name="Benedito V.A."/>
            <person name="Mayer K.F."/>
            <person name="Gouzy J."/>
            <person name="Schoof H."/>
            <person name="Van de Peer Y."/>
            <person name="Proost S."/>
            <person name="Cook D.R."/>
            <person name="Meyers B.C."/>
            <person name="Spannagl M."/>
            <person name="Cheung F."/>
            <person name="De Mita S."/>
            <person name="Krishnakumar V."/>
            <person name="Gundlach H."/>
            <person name="Zhou S."/>
            <person name="Mudge J."/>
            <person name="Bharti A.K."/>
            <person name="Murray J.D."/>
            <person name="Naoumkina M.A."/>
            <person name="Rosen B."/>
            <person name="Silverstein K.A."/>
            <person name="Tang H."/>
            <person name="Rombauts S."/>
            <person name="Zhao P.X."/>
            <person name="Zhou P."/>
            <person name="Barbe V."/>
            <person name="Bardou P."/>
            <person name="Bechner M."/>
            <person name="Bellec A."/>
            <person name="Berger A."/>
            <person name="Berges H."/>
            <person name="Bidwell S."/>
            <person name="Bisseling T."/>
            <person name="Choisne N."/>
            <person name="Couloux A."/>
            <person name="Denny R."/>
            <person name="Deshpande S."/>
            <person name="Dai X."/>
            <person name="Doyle J.J."/>
            <person name="Dudez A.M."/>
            <person name="Farmer A.D."/>
            <person name="Fouteau S."/>
            <person name="Franken C."/>
            <person name="Gibelin C."/>
            <person name="Gish J."/>
            <person name="Goldstein S."/>
            <person name="Gonzalez A.J."/>
            <person name="Green P.J."/>
            <person name="Hallab A."/>
            <person name="Hartog M."/>
            <person name="Hua A."/>
            <person name="Humphray S.J."/>
            <person name="Jeong D.H."/>
            <person name="Jing Y."/>
            <person name="Jocker A."/>
            <person name="Kenton S.M."/>
            <person name="Kim D.J."/>
            <person name="Klee K."/>
            <person name="Lai H."/>
            <person name="Lang C."/>
            <person name="Lin S."/>
            <person name="Macmil S.L."/>
            <person name="Magdelenat G."/>
            <person name="Matthews L."/>
            <person name="McCorrison J."/>
            <person name="Monaghan E.L."/>
            <person name="Mun J.H."/>
            <person name="Najar F.Z."/>
            <person name="Nicholson C."/>
            <person name="Noirot C."/>
            <person name="O'Bleness M."/>
            <person name="Paule C.R."/>
            <person name="Poulain J."/>
            <person name="Prion F."/>
            <person name="Qin B."/>
            <person name="Qu C."/>
            <person name="Retzel E.F."/>
            <person name="Riddle C."/>
            <person name="Sallet E."/>
            <person name="Samain S."/>
            <person name="Samson N."/>
            <person name="Sanders I."/>
            <person name="Saurat O."/>
            <person name="Scarpelli C."/>
            <person name="Schiex T."/>
            <person name="Segurens B."/>
            <person name="Severin A.J."/>
            <person name="Sherrier D.J."/>
            <person name="Shi R."/>
            <person name="Sims S."/>
            <person name="Singer S.R."/>
            <person name="Sinharoy S."/>
            <person name="Sterck L."/>
            <person name="Viollet A."/>
            <person name="Wang B.B."/>
            <person name="Wang K."/>
            <person name="Wang M."/>
            <person name="Wang X."/>
            <person name="Warfsmann J."/>
            <person name="Weissenbach J."/>
            <person name="White D.D."/>
            <person name="White J.D."/>
            <person name="Wiley G.B."/>
            <person name="Wincker P."/>
            <person name="Xing Y."/>
            <person name="Yang L."/>
            <person name="Yao Z."/>
            <person name="Ying F."/>
            <person name="Zhai J."/>
            <person name="Zhou L."/>
            <person name="Zuber A."/>
            <person name="Denarie J."/>
            <person name="Dixon R.A."/>
            <person name="May G.D."/>
            <person name="Schwartz D.C."/>
            <person name="Rogers J."/>
            <person name="Quetier F."/>
            <person name="Town C.D."/>
            <person name="Roe B.A."/>
        </authorList>
    </citation>
    <scope>NUCLEOTIDE SEQUENCE [LARGE SCALE GENOMIC DNA]</scope>
    <source>
        <strain evidence="3">A17</strain>
        <strain evidence="4 5">cv. Jemalong A17</strain>
    </source>
</reference>
<evidence type="ECO:0000313" key="4">
    <source>
        <dbReference type="EnsemblPlants" id="AES66812"/>
    </source>
</evidence>
<dbReference type="EMBL" id="CM001218">
    <property type="protein sequence ID" value="AES66812.1"/>
    <property type="molecule type" value="Genomic_DNA"/>
</dbReference>
<feature type="transmembrane region" description="Helical" evidence="2">
    <location>
        <begin position="6"/>
        <end position="23"/>
    </location>
</feature>
<evidence type="ECO:0000313" key="5">
    <source>
        <dbReference type="Proteomes" id="UP000002051"/>
    </source>
</evidence>
<evidence type="ECO:0000256" key="1">
    <source>
        <dbReference type="SAM" id="MobiDB-lite"/>
    </source>
</evidence>
<reference evidence="3 5" key="2">
    <citation type="journal article" date="2014" name="BMC Genomics">
        <title>An improved genome release (version Mt4.0) for the model legume Medicago truncatula.</title>
        <authorList>
            <person name="Tang H."/>
            <person name="Krishnakumar V."/>
            <person name="Bidwell S."/>
            <person name="Rosen B."/>
            <person name="Chan A."/>
            <person name="Zhou S."/>
            <person name="Gentzbittel L."/>
            <person name="Childs K.L."/>
            <person name="Yandell M."/>
            <person name="Gundlach H."/>
            <person name="Mayer K.F."/>
            <person name="Schwartz D.C."/>
            <person name="Town C.D."/>
        </authorList>
    </citation>
    <scope>GENOME REANNOTATION</scope>
    <source>
        <strain evidence="4 5">cv. Jemalong A17</strain>
    </source>
</reference>
<feature type="region of interest" description="Disordered" evidence="1">
    <location>
        <begin position="71"/>
        <end position="105"/>
    </location>
</feature>
<reference evidence="4" key="3">
    <citation type="submission" date="2015-04" db="UniProtKB">
        <authorList>
            <consortium name="EnsemblPlants"/>
        </authorList>
    </citation>
    <scope>IDENTIFICATION</scope>
    <source>
        <strain evidence="4">cv. Jemalong A17</strain>
    </source>
</reference>
<dbReference type="AlphaFoldDB" id="G7ITN6"/>
<proteinExistence type="predicted"/>
<dbReference type="HOGENOM" id="CLU_2240560_0_0_1"/>
<keyword evidence="5" id="KW-1185">Reference proteome</keyword>
<name>G7ITN6_MEDTR</name>
<keyword evidence="2" id="KW-1133">Transmembrane helix</keyword>
<dbReference type="PaxDb" id="3880-AES66812"/>
<keyword evidence="2 3" id="KW-0812">Transmembrane</keyword>
<protein>
    <submittedName>
        <fullName evidence="3">Transmembrane protein, putative</fullName>
    </submittedName>
</protein>
<dbReference type="Proteomes" id="UP000002051">
    <property type="component" value="Chromosome 2"/>
</dbReference>
<keyword evidence="2" id="KW-0472">Membrane</keyword>
<evidence type="ECO:0000256" key="2">
    <source>
        <dbReference type="SAM" id="Phobius"/>
    </source>
</evidence>
<dbReference type="EnsemblPlants" id="AES66812">
    <property type="protein sequence ID" value="AES66812"/>
    <property type="gene ID" value="MTR_2g082020"/>
</dbReference>